<protein>
    <submittedName>
        <fullName evidence="1">Uncharacterized protein</fullName>
    </submittedName>
</protein>
<dbReference type="InterPro" id="IPR014942">
    <property type="entry name" value="AbiEii"/>
</dbReference>
<gene>
    <name evidence="1" type="ORF">S01H4_38491</name>
</gene>
<accession>X1DAJ1</accession>
<feature type="non-terminal residue" evidence="1">
    <location>
        <position position="1"/>
    </location>
</feature>
<organism evidence="1">
    <name type="scientific">marine sediment metagenome</name>
    <dbReference type="NCBI Taxonomy" id="412755"/>
    <lineage>
        <taxon>unclassified sequences</taxon>
        <taxon>metagenomes</taxon>
        <taxon>ecological metagenomes</taxon>
    </lineage>
</organism>
<dbReference type="AlphaFoldDB" id="X1DAJ1"/>
<evidence type="ECO:0000313" key="1">
    <source>
        <dbReference type="EMBL" id="GAH05315.1"/>
    </source>
</evidence>
<comment type="caution">
    <text evidence="1">The sequence shown here is derived from an EMBL/GenBank/DDBJ whole genome shotgun (WGS) entry which is preliminary data.</text>
</comment>
<sequence>FNFLEIKKEYVSRATIKIERLKFTGILDMPNSIKVEVDKLQDVYLPSITKAYKNKWELTFKVNVMDPIEICSEKIRATNDRFRYRDFYDLYMLANTLKIDLYESVQIMPKKEIRKPISKSNIIKNLNYALREKSENSNIIVYKKEIEADKIRSFFENLNIPDLKPNV</sequence>
<dbReference type="EMBL" id="BART01020760">
    <property type="protein sequence ID" value="GAH05315.1"/>
    <property type="molecule type" value="Genomic_DNA"/>
</dbReference>
<proteinExistence type="predicted"/>
<dbReference type="Pfam" id="PF08843">
    <property type="entry name" value="AbiEii"/>
    <property type="match status" value="1"/>
</dbReference>
<reference evidence="1" key="1">
    <citation type="journal article" date="2014" name="Front. Microbiol.">
        <title>High frequency of phylogenetically diverse reductive dehalogenase-homologous genes in deep subseafloor sedimentary metagenomes.</title>
        <authorList>
            <person name="Kawai M."/>
            <person name="Futagami T."/>
            <person name="Toyoda A."/>
            <person name="Takaki Y."/>
            <person name="Nishi S."/>
            <person name="Hori S."/>
            <person name="Arai W."/>
            <person name="Tsubouchi T."/>
            <person name="Morono Y."/>
            <person name="Uchiyama I."/>
            <person name="Ito T."/>
            <person name="Fujiyama A."/>
            <person name="Inagaki F."/>
            <person name="Takami H."/>
        </authorList>
    </citation>
    <scope>NUCLEOTIDE SEQUENCE</scope>
    <source>
        <strain evidence="1">Expedition CK06-06</strain>
    </source>
</reference>
<name>X1DAJ1_9ZZZZ</name>